<dbReference type="AlphaFoldDB" id="A0A375FZW0"/>
<dbReference type="EMBL" id="OGUS01000110">
    <property type="protein sequence ID" value="SPC12007.1"/>
    <property type="molecule type" value="Genomic_DNA"/>
</dbReference>
<feature type="region of interest" description="Disordered" evidence="1">
    <location>
        <begin position="1"/>
        <end position="22"/>
    </location>
</feature>
<organism evidence="2">
    <name type="scientific">Cupriavidus oxalaticus</name>
    <dbReference type="NCBI Taxonomy" id="96344"/>
    <lineage>
        <taxon>Bacteria</taxon>
        <taxon>Pseudomonadati</taxon>
        <taxon>Pseudomonadota</taxon>
        <taxon>Betaproteobacteria</taxon>
        <taxon>Burkholderiales</taxon>
        <taxon>Burkholderiaceae</taxon>
        <taxon>Cupriavidus</taxon>
    </lineage>
</organism>
<evidence type="ECO:0000313" key="2">
    <source>
        <dbReference type="EMBL" id="SPC12007.1"/>
    </source>
</evidence>
<evidence type="ECO:0000256" key="1">
    <source>
        <dbReference type="SAM" id="MobiDB-lite"/>
    </source>
</evidence>
<gene>
    <name evidence="2" type="ORF">CO2235_100027</name>
</gene>
<comment type="caution">
    <text evidence="2">The sequence shown here is derived from an EMBL/GenBank/DDBJ whole genome shotgun (WGS) entry which is preliminary data.</text>
</comment>
<protein>
    <submittedName>
        <fullName evidence="2">Uncharacterized protein</fullName>
    </submittedName>
</protein>
<proteinExistence type="predicted"/>
<sequence>MVPQLSQTLRGRLSPSGTRNTTAWPQFEQNFMRGVREEWRKCITLAEGAGAGRRGNAARSVACRTDDAHGVCP</sequence>
<accession>A0A375FZW0</accession>
<name>A0A375FZW0_9BURK</name>
<dbReference type="Proteomes" id="UP000256862">
    <property type="component" value="Chromosome CO2235"/>
</dbReference>
<reference evidence="2" key="1">
    <citation type="submission" date="2018-01" db="EMBL/GenBank/DDBJ databases">
        <authorList>
            <person name="Clerissi C."/>
        </authorList>
    </citation>
    <scope>NUCLEOTIDE SEQUENCE</scope>
    <source>
        <strain evidence="2">Cupriavidus oxalaticus LMG 2235</strain>
    </source>
</reference>